<protein>
    <recommendedName>
        <fullName evidence="3">PsbP C-terminal domain-containing protein</fullName>
    </recommendedName>
</protein>
<dbReference type="Gene3D" id="3.40.1000.10">
    <property type="entry name" value="Mog1/PsbP, alpha/beta/alpha sandwich"/>
    <property type="match status" value="1"/>
</dbReference>
<evidence type="ECO:0008006" key="3">
    <source>
        <dbReference type="Google" id="ProtNLM"/>
    </source>
</evidence>
<sequence length="163" mass="18816">MKKYLILLLVILATGCIFKGHYEGSGISFDYPMGWVTGTVMDLPGAIVVVEDFSRESTVFIFKEKANTTLEERYLEYAQKMSRELSEYCYKQISNRTLTVDGSKAYEIVYTFGCDQTQTREQTRTVILQKGDYFYIIECKTTPENFKNENPNFDIIINSLDIL</sequence>
<reference evidence="1 2" key="1">
    <citation type="submission" date="2018-06" db="EMBL/GenBank/DDBJ databases">
        <title>Draft genome sequence of hyperthermophilic methanogen Methanothermobacter tenebrarum sp. MCM-B 1447.</title>
        <authorList>
            <person name="Pore S.D."/>
            <person name="Dagar S."/>
            <person name="Dhakephalkar P.K."/>
        </authorList>
    </citation>
    <scope>NUCLEOTIDE SEQUENCE [LARGE SCALE GENOMIC DNA]</scope>
    <source>
        <strain evidence="1 2">MCM B 1447</strain>
    </source>
</reference>
<evidence type="ECO:0000313" key="1">
    <source>
        <dbReference type="EMBL" id="RAO78717.1"/>
    </source>
</evidence>
<comment type="caution">
    <text evidence="1">The sequence shown here is derived from an EMBL/GenBank/DDBJ whole genome shotgun (WGS) entry which is preliminary data.</text>
</comment>
<dbReference type="AlphaFoldDB" id="A0A328P8J0"/>
<gene>
    <name evidence="1" type="ORF">DPC56_06310</name>
</gene>
<dbReference type="EMBL" id="QLOE01000008">
    <property type="protein sequence ID" value="RAO78717.1"/>
    <property type="molecule type" value="Genomic_DNA"/>
</dbReference>
<evidence type="ECO:0000313" key="2">
    <source>
        <dbReference type="Proteomes" id="UP000249782"/>
    </source>
</evidence>
<dbReference type="PROSITE" id="PS51257">
    <property type="entry name" value="PROKAR_LIPOPROTEIN"/>
    <property type="match status" value="1"/>
</dbReference>
<dbReference type="Pfam" id="PF18933">
    <property type="entry name" value="PsbP_2"/>
    <property type="match status" value="1"/>
</dbReference>
<name>A0A328P8J0_9EURY</name>
<proteinExistence type="predicted"/>
<organism evidence="1 2">
    <name type="scientific">Methanothermobacter tenebrarum</name>
    <dbReference type="NCBI Taxonomy" id="680118"/>
    <lineage>
        <taxon>Archaea</taxon>
        <taxon>Methanobacteriati</taxon>
        <taxon>Methanobacteriota</taxon>
        <taxon>Methanomada group</taxon>
        <taxon>Methanobacteria</taxon>
        <taxon>Methanobacteriales</taxon>
        <taxon>Methanobacteriaceae</taxon>
        <taxon>Methanothermobacter</taxon>
    </lineage>
</organism>
<accession>A0A328P8J0</accession>
<keyword evidence="2" id="KW-1185">Reference proteome</keyword>
<dbReference type="OrthoDB" id="82411at2157"/>
<dbReference type="RefSeq" id="WP_112094234.1">
    <property type="nucleotide sequence ID" value="NZ_QLOE01000008.1"/>
</dbReference>
<dbReference type="Proteomes" id="UP000249782">
    <property type="component" value="Unassembled WGS sequence"/>
</dbReference>